<evidence type="ECO:0000313" key="2">
    <source>
        <dbReference type="EMBL" id="KAF0748388.1"/>
    </source>
</evidence>
<dbReference type="Proteomes" id="UP000478052">
    <property type="component" value="Unassembled WGS sequence"/>
</dbReference>
<proteinExistence type="predicted"/>
<sequence length="151" mass="17137">STRRLRHPSLNRILSDDGRPSTNTYSDDQSCVIPLNVFDHDNYINDPPPSYHDVQNTRTNVSSPRYTTQPPVQSFDLNYVGSLNNYSTHSSLTSPVDEPPPSYDDYVAIHRSKLLRVHNNLLTNRPNDHFYTAMPADATEIARDSQTTFVS</sequence>
<feature type="region of interest" description="Disordered" evidence="1">
    <location>
        <begin position="1"/>
        <end position="28"/>
    </location>
</feature>
<reference evidence="2 3" key="1">
    <citation type="submission" date="2019-08" db="EMBL/GenBank/DDBJ databases">
        <title>Whole genome of Aphis craccivora.</title>
        <authorList>
            <person name="Voronova N.V."/>
            <person name="Shulinski R.S."/>
            <person name="Bandarenka Y.V."/>
            <person name="Zhorov D.G."/>
            <person name="Warner D."/>
        </authorList>
    </citation>
    <scope>NUCLEOTIDE SEQUENCE [LARGE SCALE GENOMIC DNA]</scope>
    <source>
        <strain evidence="2">180601</strain>
        <tissue evidence="2">Whole Body</tissue>
    </source>
</reference>
<gene>
    <name evidence="2" type="ORF">FWK35_00038136</name>
</gene>
<feature type="region of interest" description="Disordered" evidence="1">
    <location>
        <begin position="49"/>
        <end position="72"/>
    </location>
</feature>
<feature type="non-terminal residue" evidence="2">
    <location>
        <position position="151"/>
    </location>
</feature>
<keyword evidence="3" id="KW-1185">Reference proteome</keyword>
<comment type="caution">
    <text evidence="2">The sequence shown here is derived from an EMBL/GenBank/DDBJ whole genome shotgun (WGS) entry which is preliminary data.</text>
</comment>
<accession>A0A6G0Y3I7</accession>
<protein>
    <submittedName>
        <fullName evidence="2">Uncharacterized protein</fullName>
    </submittedName>
</protein>
<evidence type="ECO:0000256" key="1">
    <source>
        <dbReference type="SAM" id="MobiDB-lite"/>
    </source>
</evidence>
<dbReference type="AlphaFoldDB" id="A0A6G0Y3I7"/>
<feature type="non-terminal residue" evidence="2">
    <location>
        <position position="1"/>
    </location>
</feature>
<organism evidence="2 3">
    <name type="scientific">Aphis craccivora</name>
    <name type="common">Cowpea aphid</name>
    <dbReference type="NCBI Taxonomy" id="307492"/>
    <lineage>
        <taxon>Eukaryota</taxon>
        <taxon>Metazoa</taxon>
        <taxon>Ecdysozoa</taxon>
        <taxon>Arthropoda</taxon>
        <taxon>Hexapoda</taxon>
        <taxon>Insecta</taxon>
        <taxon>Pterygota</taxon>
        <taxon>Neoptera</taxon>
        <taxon>Paraneoptera</taxon>
        <taxon>Hemiptera</taxon>
        <taxon>Sternorrhyncha</taxon>
        <taxon>Aphidomorpha</taxon>
        <taxon>Aphidoidea</taxon>
        <taxon>Aphididae</taxon>
        <taxon>Aphidini</taxon>
        <taxon>Aphis</taxon>
        <taxon>Aphis</taxon>
    </lineage>
</organism>
<dbReference type="EMBL" id="VUJU01006502">
    <property type="protein sequence ID" value="KAF0748388.1"/>
    <property type="molecule type" value="Genomic_DNA"/>
</dbReference>
<evidence type="ECO:0000313" key="3">
    <source>
        <dbReference type="Proteomes" id="UP000478052"/>
    </source>
</evidence>
<feature type="compositionally biased region" description="Polar residues" evidence="1">
    <location>
        <begin position="53"/>
        <end position="72"/>
    </location>
</feature>
<name>A0A6G0Y3I7_APHCR</name>
<dbReference type="OrthoDB" id="6599332at2759"/>